<evidence type="ECO:0000259" key="10">
    <source>
        <dbReference type="Pfam" id="PF00155"/>
    </source>
</evidence>
<evidence type="ECO:0000313" key="12">
    <source>
        <dbReference type="Proteomes" id="UP000824090"/>
    </source>
</evidence>
<comment type="catalytic activity">
    <reaction evidence="9">
        <text>O-phospho-L-threonine + H(+) = (R)-1-aminopropan-2-yl phosphate + CO2</text>
        <dbReference type="Rhea" id="RHEA:11492"/>
        <dbReference type="ChEBI" id="CHEBI:15378"/>
        <dbReference type="ChEBI" id="CHEBI:16526"/>
        <dbReference type="ChEBI" id="CHEBI:58563"/>
        <dbReference type="ChEBI" id="CHEBI:58675"/>
        <dbReference type="EC" id="4.1.1.81"/>
    </reaction>
</comment>
<reference evidence="11" key="2">
    <citation type="journal article" date="2021" name="PeerJ">
        <title>Extensive microbial diversity within the chicken gut microbiome revealed by metagenomics and culture.</title>
        <authorList>
            <person name="Gilroy R."/>
            <person name="Ravi A."/>
            <person name="Getino M."/>
            <person name="Pursley I."/>
            <person name="Horton D.L."/>
            <person name="Alikhan N.F."/>
            <person name="Baker D."/>
            <person name="Gharbi K."/>
            <person name="Hall N."/>
            <person name="Watson M."/>
            <person name="Adriaenssens E.M."/>
            <person name="Foster-Nyarko E."/>
            <person name="Jarju S."/>
            <person name="Secka A."/>
            <person name="Antonio M."/>
            <person name="Oren A."/>
            <person name="Chaudhuri R.R."/>
            <person name="La Ragione R."/>
            <person name="Hildebrand F."/>
            <person name="Pallen M.J."/>
        </authorList>
    </citation>
    <scope>NUCLEOTIDE SEQUENCE</scope>
    <source>
        <strain evidence="11">ChiHcec3-6078</strain>
    </source>
</reference>
<evidence type="ECO:0000256" key="9">
    <source>
        <dbReference type="ARBA" id="ARBA00048531"/>
    </source>
</evidence>
<dbReference type="Proteomes" id="UP000824090">
    <property type="component" value="Unassembled WGS sequence"/>
</dbReference>
<dbReference type="PANTHER" id="PTHR42885:SF1">
    <property type="entry name" value="THREONINE-PHOSPHATE DECARBOXYLASE"/>
    <property type="match status" value="1"/>
</dbReference>
<dbReference type="GO" id="GO:0030170">
    <property type="term" value="F:pyridoxal phosphate binding"/>
    <property type="evidence" value="ECO:0007669"/>
    <property type="project" value="InterPro"/>
</dbReference>
<evidence type="ECO:0000256" key="6">
    <source>
        <dbReference type="ARBA" id="ARBA00022898"/>
    </source>
</evidence>
<dbReference type="EMBL" id="DVMP01000078">
    <property type="protein sequence ID" value="HIU25641.1"/>
    <property type="molecule type" value="Genomic_DNA"/>
</dbReference>
<dbReference type="Gene3D" id="3.40.640.10">
    <property type="entry name" value="Type I PLP-dependent aspartate aminotransferase-like (Major domain)"/>
    <property type="match status" value="1"/>
</dbReference>
<keyword evidence="7 11" id="KW-0456">Lyase</keyword>
<dbReference type="InterPro" id="IPR005860">
    <property type="entry name" value="CobD"/>
</dbReference>
<sequence length="369" mass="41383">MDNGDFMDIIHGGDIYTAEEKLKSEGIAPEDILDFSANINPLDMPEGAAKAAAEAISLCSRYPDPLCRRLRKRLALWENVGEESLIFGAGAADLIFRICFALRPETGTVTAPSFEEYRLAMEGAGSQVKAIPLHEKNGFRPDFQNIKEALAGSDILFLCNPANPTGALMERDLLQRVAAECKKNGTILVMDECFLDLTEDPEEYTLKSLLAEGDGIIILKAFTKTFAMAGLRLGYAICASREIRDRIMRASQPWSVSVPAQEAALAALEDEDYLKRSRALIRKEKERLKAALEEAGYRVFPPAANYIFFKSEDMELREALERKGILIRSCANYEGLSEGYYRAAVRRPEENDRLIKELRKRKESLWQRV</sequence>
<keyword evidence="6" id="KW-0663">Pyridoxal phosphate</keyword>
<dbReference type="Gene3D" id="3.90.1150.10">
    <property type="entry name" value="Aspartate Aminotransferase, domain 1"/>
    <property type="match status" value="1"/>
</dbReference>
<name>A0A9D1L6D5_9FIRM</name>
<dbReference type="InterPro" id="IPR004839">
    <property type="entry name" value="Aminotransferase_I/II_large"/>
</dbReference>
<evidence type="ECO:0000313" key="11">
    <source>
        <dbReference type="EMBL" id="HIU25641.1"/>
    </source>
</evidence>
<evidence type="ECO:0000256" key="1">
    <source>
        <dbReference type="ARBA" id="ARBA00001933"/>
    </source>
</evidence>
<organism evidence="11 12">
    <name type="scientific">Candidatus Allocopromorpha excrementigallinarum</name>
    <dbReference type="NCBI Taxonomy" id="2840742"/>
    <lineage>
        <taxon>Bacteria</taxon>
        <taxon>Bacillati</taxon>
        <taxon>Bacillota</taxon>
        <taxon>Clostridia</taxon>
        <taxon>Eubacteriales</taxon>
        <taxon>Eubacteriaceae</taxon>
        <taxon>Eubacteriaceae incertae sedis</taxon>
        <taxon>Candidatus Allocopromorpha</taxon>
    </lineage>
</organism>
<evidence type="ECO:0000256" key="4">
    <source>
        <dbReference type="ARBA" id="ARBA00012285"/>
    </source>
</evidence>
<feature type="domain" description="Aminotransferase class I/classII large" evidence="10">
    <location>
        <begin position="31"/>
        <end position="357"/>
    </location>
</feature>
<evidence type="ECO:0000256" key="2">
    <source>
        <dbReference type="ARBA" id="ARBA00003444"/>
    </source>
</evidence>
<dbReference type="PANTHER" id="PTHR42885">
    <property type="entry name" value="HISTIDINOL-PHOSPHATE AMINOTRANSFERASE-RELATED"/>
    <property type="match status" value="1"/>
</dbReference>
<dbReference type="Pfam" id="PF00155">
    <property type="entry name" value="Aminotran_1_2"/>
    <property type="match status" value="1"/>
</dbReference>
<keyword evidence="5" id="KW-0169">Cobalamin biosynthesis</keyword>
<evidence type="ECO:0000256" key="8">
    <source>
        <dbReference type="ARBA" id="ARBA00029996"/>
    </source>
</evidence>
<evidence type="ECO:0000256" key="5">
    <source>
        <dbReference type="ARBA" id="ARBA00022573"/>
    </source>
</evidence>
<dbReference type="CDD" id="cd00609">
    <property type="entry name" value="AAT_like"/>
    <property type="match status" value="1"/>
</dbReference>
<dbReference type="GO" id="GO:0009236">
    <property type="term" value="P:cobalamin biosynthetic process"/>
    <property type="evidence" value="ECO:0007669"/>
    <property type="project" value="UniProtKB-KW"/>
</dbReference>
<reference evidence="11" key="1">
    <citation type="submission" date="2020-10" db="EMBL/GenBank/DDBJ databases">
        <authorList>
            <person name="Gilroy R."/>
        </authorList>
    </citation>
    <scope>NUCLEOTIDE SEQUENCE</scope>
    <source>
        <strain evidence="11">ChiHcec3-6078</strain>
    </source>
</reference>
<dbReference type="EC" id="4.1.1.81" evidence="4"/>
<proteinExistence type="predicted"/>
<dbReference type="InterPro" id="IPR015421">
    <property type="entry name" value="PyrdxlP-dep_Trfase_major"/>
</dbReference>
<accession>A0A9D1L6D5</accession>
<evidence type="ECO:0000256" key="7">
    <source>
        <dbReference type="ARBA" id="ARBA00023239"/>
    </source>
</evidence>
<dbReference type="NCBIfam" id="TIGR01140">
    <property type="entry name" value="L_thr_O3P_dcar"/>
    <property type="match status" value="1"/>
</dbReference>
<dbReference type="SUPFAM" id="SSF53383">
    <property type="entry name" value="PLP-dependent transferases"/>
    <property type="match status" value="1"/>
</dbReference>
<comment type="pathway">
    <text evidence="3">Cofactor biosynthesis; adenosylcobalamin biosynthesis.</text>
</comment>
<comment type="cofactor">
    <cofactor evidence="1">
        <name>pyridoxal 5'-phosphate</name>
        <dbReference type="ChEBI" id="CHEBI:597326"/>
    </cofactor>
</comment>
<dbReference type="GO" id="GO:0048472">
    <property type="term" value="F:threonine-phosphate decarboxylase activity"/>
    <property type="evidence" value="ECO:0007669"/>
    <property type="project" value="UniProtKB-EC"/>
</dbReference>
<comment type="function">
    <text evidence="2">Decarboxylates L-threonine-O-3-phosphate to yield (R)-1-amino-2-propanol O-2-phosphate, the precursor for the linkage between the nucleotide loop and the corrin ring in cobalamin.</text>
</comment>
<dbReference type="InterPro" id="IPR015422">
    <property type="entry name" value="PyrdxlP-dep_Trfase_small"/>
</dbReference>
<dbReference type="AlphaFoldDB" id="A0A9D1L6D5"/>
<comment type="caution">
    <text evidence="11">The sequence shown here is derived from an EMBL/GenBank/DDBJ whole genome shotgun (WGS) entry which is preliminary data.</text>
</comment>
<dbReference type="InterPro" id="IPR015424">
    <property type="entry name" value="PyrdxlP-dep_Trfase"/>
</dbReference>
<evidence type="ECO:0000256" key="3">
    <source>
        <dbReference type="ARBA" id="ARBA00004953"/>
    </source>
</evidence>
<gene>
    <name evidence="11" type="ORF">IAC50_04025</name>
</gene>
<protein>
    <recommendedName>
        <fullName evidence="4">threonine-phosphate decarboxylase</fullName>
        <ecNumber evidence="4">4.1.1.81</ecNumber>
    </recommendedName>
    <alternativeName>
        <fullName evidence="8">L-threonine-O-3-phosphate decarboxylase</fullName>
    </alternativeName>
</protein>